<protein>
    <submittedName>
        <fullName evidence="1">T9SS type A sorting domain-containing protein</fullName>
    </submittedName>
</protein>
<dbReference type="AlphaFoldDB" id="A0A921MPM8"/>
<comment type="caution">
    <text evidence="1">The sequence shown here is derived from an EMBL/GenBank/DDBJ whole genome shotgun (WGS) entry which is preliminary data.</text>
</comment>
<evidence type="ECO:0000313" key="2">
    <source>
        <dbReference type="Proteomes" id="UP000757103"/>
    </source>
</evidence>
<sequence>MMIYSGSKAINVEFKDQTEVSVLLSDDLTLQFTDSELLFESSVTKNQFALADISGFYYGKYTSSVETEKSAETFIVTPDALQIVGLPQGTVVRVYDLNGVMVCENRADDTYRLELARLTNGVYVVAYGQVARKIIVNRR</sequence>
<evidence type="ECO:0000313" key="1">
    <source>
        <dbReference type="EMBL" id="HJG88184.1"/>
    </source>
</evidence>
<reference evidence="1" key="1">
    <citation type="journal article" date="2021" name="PeerJ">
        <title>Extensive microbial diversity within the chicken gut microbiome revealed by metagenomics and culture.</title>
        <authorList>
            <person name="Gilroy R."/>
            <person name="Ravi A."/>
            <person name="Getino M."/>
            <person name="Pursley I."/>
            <person name="Horton D.L."/>
            <person name="Alikhan N.F."/>
            <person name="Baker D."/>
            <person name="Gharbi K."/>
            <person name="Hall N."/>
            <person name="Watson M."/>
            <person name="Adriaenssens E.M."/>
            <person name="Foster-Nyarko E."/>
            <person name="Jarju S."/>
            <person name="Secka A."/>
            <person name="Antonio M."/>
            <person name="Oren A."/>
            <person name="Chaudhuri R.R."/>
            <person name="La Ragione R."/>
            <person name="Hildebrand F."/>
            <person name="Pallen M.J."/>
        </authorList>
    </citation>
    <scope>NUCLEOTIDE SEQUENCE</scope>
    <source>
        <strain evidence="1">CHK121-7720</strain>
    </source>
</reference>
<gene>
    <name evidence="1" type="ORF">K8U91_01730</name>
</gene>
<organism evidence="1 2">
    <name type="scientific">Barnesiella viscericola</name>
    <dbReference type="NCBI Taxonomy" id="397865"/>
    <lineage>
        <taxon>Bacteria</taxon>
        <taxon>Pseudomonadati</taxon>
        <taxon>Bacteroidota</taxon>
        <taxon>Bacteroidia</taxon>
        <taxon>Bacteroidales</taxon>
        <taxon>Barnesiellaceae</taxon>
        <taxon>Barnesiella</taxon>
    </lineage>
</organism>
<dbReference type="Proteomes" id="UP000757103">
    <property type="component" value="Unassembled WGS sequence"/>
</dbReference>
<dbReference type="EMBL" id="DYUD01000009">
    <property type="protein sequence ID" value="HJG88184.1"/>
    <property type="molecule type" value="Genomic_DNA"/>
</dbReference>
<reference evidence="1" key="2">
    <citation type="submission" date="2021-09" db="EMBL/GenBank/DDBJ databases">
        <authorList>
            <person name="Gilroy R."/>
        </authorList>
    </citation>
    <scope>NUCLEOTIDE SEQUENCE</scope>
    <source>
        <strain evidence="1">CHK121-7720</strain>
    </source>
</reference>
<accession>A0A921MPM8</accession>
<proteinExistence type="predicted"/>
<name>A0A921MPM8_9BACT</name>
<dbReference type="RefSeq" id="WP_025278680.1">
    <property type="nucleotide sequence ID" value="NZ_CAKMIC010000001.1"/>
</dbReference>